<dbReference type="Gene3D" id="3.40.630.30">
    <property type="match status" value="1"/>
</dbReference>
<dbReference type="Pfam" id="PF13302">
    <property type="entry name" value="Acetyltransf_3"/>
    <property type="match status" value="1"/>
</dbReference>
<evidence type="ECO:0000313" key="2">
    <source>
        <dbReference type="EMBL" id="GMA34109.1"/>
    </source>
</evidence>
<comment type="caution">
    <text evidence="2">The sequence shown here is derived from an EMBL/GenBank/DDBJ whole genome shotgun (WGS) entry which is preliminary data.</text>
</comment>
<dbReference type="PANTHER" id="PTHR43792">
    <property type="entry name" value="GNAT FAMILY, PUTATIVE (AFU_ORTHOLOGUE AFUA_3G00765)-RELATED-RELATED"/>
    <property type="match status" value="1"/>
</dbReference>
<sequence length="186" mass="20994">MHRRPATVAIVTTTPRLTLRHFHPEDAEAIFAYLAHPASVRFEPYGMPSRADCDAIAAERANDDRFIAICREDGALVGNVYLAPEGPPAWATWQIGYVLGPEYWGHGYASEAVREVLREAFESLHAHRVIARCNPVNVRSWRLLERVGMRREAHMLQAASFASHPDGTPIWHDSYHYAILDSDPRP</sequence>
<evidence type="ECO:0000313" key="3">
    <source>
        <dbReference type="Proteomes" id="UP001157125"/>
    </source>
</evidence>
<evidence type="ECO:0000259" key="1">
    <source>
        <dbReference type="PROSITE" id="PS51186"/>
    </source>
</evidence>
<dbReference type="InterPro" id="IPR016181">
    <property type="entry name" value="Acyl_CoA_acyltransferase"/>
</dbReference>
<dbReference type="PROSITE" id="PS51186">
    <property type="entry name" value="GNAT"/>
    <property type="match status" value="1"/>
</dbReference>
<feature type="domain" description="N-acetyltransferase" evidence="1">
    <location>
        <begin position="17"/>
        <end position="186"/>
    </location>
</feature>
<dbReference type="CDD" id="cd04301">
    <property type="entry name" value="NAT_SF"/>
    <property type="match status" value="1"/>
</dbReference>
<keyword evidence="3" id="KW-1185">Reference proteome</keyword>
<reference evidence="3" key="1">
    <citation type="journal article" date="2019" name="Int. J. Syst. Evol. Microbiol.">
        <title>The Global Catalogue of Microorganisms (GCM) 10K type strain sequencing project: providing services to taxonomists for standard genome sequencing and annotation.</title>
        <authorList>
            <consortium name="The Broad Institute Genomics Platform"/>
            <consortium name="The Broad Institute Genome Sequencing Center for Infectious Disease"/>
            <person name="Wu L."/>
            <person name="Ma J."/>
        </authorList>
    </citation>
    <scope>NUCLEOTIDE SEQUENCE [LARGE SCALE GENOMIC DNA]</scope>
    <source>
        <strain evidence="3">NBRC 112299</strain>
    </source>
</reference>
<organism evidence="2 3">
    <name type="scientific">Demequina litorisediminis</name>
    <dbReference type="NCBI Taxonomy" id="1849022"/>
    <lineage>
        <taxon>Bacteria</taxon>
        <taxon>Bacillati</taxon>
        <taxon>Actinomycetota</taxon>
        <taxon>Actinomycetes</taxon>
        <taxon>Micrococcales</taxon>
        <taxon>Demequinaceae</taxon>
        <taxon>Demequina</taxon>
    </lineage>
</organism>
<dbReference type="SUPFAM" id="SSF55729">
    <property type="entry name" value="Acyl-CoA N-acyltransferases (Nat)"/>
    <property type="match status" value="1"/>
</dbReference>
<dbReference type="Proteomes" id="UP001157125">
    <property type="component" value="Unassembled WGS sequence"/>
</dbReference>
<gene>
    <name evidence="2" type="ORF">GCM10025876_03130</name>
</gene>
<accession>A0ABQ6IBJ5</accession>
<proteinExistence type="predicted"/>
<dbReference type="InterPro" id="IPR000182">
    <property type="entry name" value="GNAT_dom"/>
</dbReference>
<protein>
    <submittedName>
        <fullName evidence="2">N-acetyltransferase GCN5</fullName>
    </submittedName>
</protein>
<dbReference type="InterPro" id="IPR051531">
    <property type="entry name" value="N-acetyltransferase"/>
</dbReference>
<dbReference type="EMBL" id="BSUN01000001">
    <property type="protein sequence ID" value="GMA34109.1"/>
    <property type="molecule type" value="Genomic_DNA"/>
</dbReference>
<dbReference type="PANTHER" id="PTHR43792:SF1">
    <property type="entry name" value="N-ACETYLTRANSFERASE DOMAIN-CONTAINING PROTEIN"/>
    <property type="match status" value="1"/>
</dbReference>
<name>A0ABQ6IBJ5_9MICO</name>